<evidence type="ECO:0000256" key="4">
    <source>
        <dbReference type="ARBA" id="ARBA00022856"/>
    </source>
</evidence>
<keyword evidence="3 7" id="KW-0812">Transmembrane</keyword>
<name>A0A8B8G4G7_9HEMI</name>
<feature type="transmembrane region" description="Helical" evidence="7">
    <location>
        <begin position="53"/>
        <end position="77"/>
    </location>
</feature>
<dbReference type="InterPro" id="IPR036259">
    <property type="entry name" value="MFS_trans_sf"/>
</dbReference>
<keyword evidence="6 7" id="KW-0472">Membrane</keyword>
<dbReference type="PANTHER" id="PTHR11654">
    <property type="entry name" value="OLIGOPEPTIDE TRANSPORTER-RELATED"/>
    <property type="match status" value="1"/>
</dbReference>
<dbReference type="PROSITE" id="PS01022">
    <property type="entry name" value="PTR2_1"/>
    <property type="match status" value="1"/>
</dbReference>
<proteinExistence type="inferred from homology"/>
<evidence type="ECO:0000313" key="9">
    <source>
        <dbReference type="RefSeq" id="XP_025417486.1"/>
    </source>
</evidence>
<evidence type="ECO:0000256" key="2">
    <source>
        <dbReference type="ARBA" id="ARBA00005982"/>
    </source>
</evidence>
<dbReference type="OrthoDB" id="8904098at2759"/>
<feature type="transmembrane region" description="Helical" evidence="7">
    <location>
        <begin position="265"/>
        <end position="283"/>
    </location>
</feature>
<feature type="transmembrane region" description="Helical" evidence="7">
    <location>
        <begin position="27"/>
        <end position="47"/>
    </location>
</feature>
<dbReference type="GO" id="GO:0006857">
    <property type="term" value="P:oligopeptide transport"/>
    <property type="evidence" value="ECO:0007669"/>
    <property type="project" value="InterPro"/>
</dbReference>
<feature type="transmembrane region" description="Helical" evidence="7">
    <location>
        <begin position="154"/>
        <end position="171"/>
    </location>
</feature>
<protein>
    <submittedName>
        <fullName evidence="9">Peptide transporter family 1-like isoform X1</fullName>
    </submittedName>
</protein>
<evidence type="ECO:0000256" key="3">
    <source>
        <dbReference type="ARBA" id="ARBA00022692"/>
    </source>
</evidence>
<gene>
    <name evidence="9" type="primary">LOC112688486</name>
</gene>
<feature type="transmembrane region" description="Helical" evidence="7">
    <location>
        <begin position="585"/>
        <end position="604"/>
    </location>
</feature>
<sequence length="671" mass="76588">MELLVDEKLKYPKSTWLIIFFQFCERYSYFGFRTFLVLYLTTVLKFTGDHSMIIYHSFISLVYISPLIGAMLADSFWGKFKTIIRLSAIYALGGVILAGASMIDMINIDIQKIIAVLGLFLISIGAGGIRPLCITFAGDQFKFPQQQQQFQHYIIRYILALDIGALLSSILTPKFKHGVHCFEKNSCYPLTFGVSALVIIIAVVTFIFGEKMFVKNDTEHKAFSRTFGCIYYILTKRITPGISINGLDHTKDNKYTDDEIMDSRLALNVITVFTTYPVFWALYEYQISRWKLQATLMNGRLDFLNWAINPDQMHTITPFCALLFLIRFYGTLNPLLTKIGIRKPLQKLTLSGCLATVAFIFSAMLQFEILGNSNIIPAGEGRLNIYNGFDCDVHARLPTLNIDHTIQPLGMMNVNYALVSREDIVEIVLHFDRECTFVPDAFELNTTVTVADRREISYYLTRLNTNTIGLNRVGNYDNYVKNKRGNPSLRVLVDGSIGFDSHISFNSSNGNSYSFPSSQRMYFNEVAMGKYNLYWNEQMLPSSMQMIPATFYTVTLQNNGDKTDVKVFTKYEGAYFHVLWQLPQYVFMILAVVIFAVTTLEFSFFEAPINLKTFVFAFDLLTIAVGNLLVIIISAISIENQAYEYLLYSSLMCADTFLIAYFSVVFRSRYH</sequence>
<dbReference type="AlphaFoldDB" id="A0A8B8G4G7"/>
<feature type="transmembrane region" description="Helical" evidence="7">
    <location>
        <begin position="316"/>
        <end position="336"/>
    </location>
</feature>
<evidence type="ECO:0000256" key="5">
    <source>
        <dbReference type="ARBA" id="ARBA00022989"/>
    </source>
</evidence>
<keyword evidence="4" id="KW-0571">Peptide transport</keyword>
<dbReference type="Proteomes" id="UP000694846">
    <property type="component" value="Unplaced"/>
</dbReference>
<dbReference type="GO" id="GO:0022857">
    <property type="term" value="F:transmembrane transporter activity"/>
    <property type="evidence" value="ECO:0007669"/>
    <property type="project" value="InterPro"/>
</dbReference>
<dbReference type="RefSeq" id="XP_025417486.1">
    <property type="nucleotide sequence ID" value="XM_025561701.1"/>
</dbReference>
<evidence type="ECO:0000256" key="6">
    <source>
        <dbReference type="ARBA" id="ARBA00023136"/>
    </source>
</evidence>
<accession>A0A8B8G4G7</accession>
<dbReference type="InterPro" id="IPR000109">
    <property type="entry name" value="POT_fam"/>
</dbReference>
<keyword evidence="5 7" id="KW-1133">Transmembrane helix</keyword>
<dbReference type="Pfam" id="PF00854">
    <property type="entry name" value="PTR2"/>
    <property type="match status" value="1"/>
</dbReference>
<dbReference type="GO" id="GO:0016020">
    <property type="term" value="C:membrane"/>
    <property type="evidence" value="ECO:0007669"/>
    <property type="project" value="UniProtKB-SubCell"/>
</dbReference>
<feature type="transmembrane region" description="Helical" evidence="7">
    <location>
        <begin position="89"/>
        <end position="107"/>
    </location>
</feature>
<keyword evidence="8" id="KW-1185">Reference proteome</keyword>
<comment type="similarity">
    <text evidence="2">Belongs to the major facilitator superfamily. Proton-dependent oligopeptide transporter (POT/PTR) (TC 2.A.17) family.</text>
</comment>
<feature type="transmembrane region" description="Helical" evidence="7">
    <location>
        <begin position="645"/>
        <end position="666"/>
    </location>
</feature>
<keyword evidence="4" id="KW-0813">Transport</keyword>
<feature type="transmembrane region" description="Helical" evidence="7">
    <location>
        <begin position="191"/>
        <end position="209"/>
    </location>
</feature>
<organism evidence="8 9">
    <name type="scientific">Sipha flava</name>
    <name type="common">yellow sugarcane aphid</name>
    <dbReference type="NCBI Taxonomy" id="143950"/>
    <lineage>
        <taxon>Eukaryota</taxon>
        <taxon>Metazoa</taxon>
        <taxon>Ecdysozoa</taxon>
        <taxon>Arthropoda</taxon>
        <taxon>Hexapoda</taxon>
        <taxon>Insecta</taxon>
        <taxon>Pterygota</taxon>
        <taxon>Neoptera</taxon>
        <taxon>Paraneoptera</taxon>
        <taxon>Hemiptera</taxon>
        <taxon>Sternorrhyncha</taxon>
        <taxon>Aphidomorpha</taxon>
        <taxon>Aphidoidea</taxon>
        <taxon>Aphididae</taxon>
        <taxon>Sipha</taxon>
    </lineage>
</organism>
<feature type="transmembrane region" description="Helical" evidence="7">
    <location>
        <begin position="348"/>
        <end position="367"/>
    </location>
</feature>
<evidence type="ECO:0000256" key="7">
    <source>
        <dbReference type="SAM" id="Phobius"/>
    </source>
</evidence>
<feature type="transmembrane region" description="Helical" evidence="7">
    <location>
        <begin position="113"/>
        <end position="133"/>
    </location>
</feature>
<keyword evidence="4" id="KW-0653">Protein transport</keyword>
<dbReference type="InterPro" id="IPR018456">
    <property type="entry name" value="PTR2_symporter_CS"/>
</dbReference>
<dbReference type="Gene3D" id="1.20.1250.20">
    <property type="entry name" value="MFS general substrate transporter like domains"/>
    <property type="match status" value="2"/>
</dbReference>
<feature type="transmembrane region" description="Helical" evidence="7">
    <location>
        <begin position="616"/>
        <end position="639"/>
    </location>
</feature>
<evidence type="ECO:0000256" key="1">
    <source>
        <dbReference type="ARBA" id="ARBA00004141"/>
    </source>
</evidence>
<dbReference type="SUPFAM" id="SSF103473">
    <property type="entry name" value="MFS general substrate transporter"/>
    <property type="match status" value="1"/>
</dbReference>
<comment type="subcellular location">
    <subcellularLocation>
        <location evidence="1">Membrane</location>
        <topology evidence="1">Multi-pass membrane protein</topology>
    </subcellularLocation>
</comment>
<evidence type="ECO:0000313" key="8">
    <source>
        <dbReference type="Proteomes" id="UP000694846"/>
    </source>
</evidence>
<reference evidence="9" key="1">
    <citation type="submission" date="2025-08" db="UniProtKB">
        <authorList>
            <consortium name="RefSeq"/>
        </authorList>
    </citation>
    <scope>IDENTIFICATION</scope>
    <source>
        <tissue evidence="9">Whole body</tissue>
    </source>
</reference>
<dbReference type="GeneID" id="112688486"/>